<accession>A0A069RHJ6</accession>
<evidence type="ECO:0000256" key="10">
    <source>
        <dbReference type="ARBA" id="ARBA00023270"/>
    </source>
</evidence>
<dbReference type="Gene3D" id="3.30.360.110">
    <property type="entry name" value="S-adenosylmethionine decarboxylase domain"/>
    <property type="match status" value="1"/>
</dbReference>
<reference evidence="16 17" key="1">
    <citation type="submission" date="2014-03" db="EMBL/GenBank/DDBJ databases">
        <title>Genome sequence of Clostridium litorale W6, DSM 5388.</title>
        <authorList>
            <person name="Poehlein A."/>
            <person name="Jagirdar A."/>
            <person name="Khonsari B."/>
            <person name="Chibani C.M."/>
            <person name="Gutierrez Gutierrez D.A."/>
            <person name="Davydova E."/>
            <person name="Alghaithi H.S."/>
            <person name="Nair K.P."/>
            <person name="Dhamotharan K."/>
            <person name="Chandran L."/>
            <person name="G W."/>
            <person name="Daniel R."/>
        </authorList>
    </citation>
    <scope>NUCLEOTIDE SEQUENCE [LARGE SCALE GENOMIC DNA]</scope>
    <source>
        <strain evidence="16 17">W6</strain>
    </source>
</reference>
<evidence type="ECO:0000256" key="2">
    <source>
        <dbReference type="ARBA" id="ARBA00011601"/>
    </source>
</evidence>
<comment type="PTM">
    <text evidence="15">Is synthesized initially as an inactive proenzyme. Formation of the active enzyme involves a self-maturation process in which the active site pyruvoyl group is generated from an internal serine residue via an autocatalytic post-translational modification. Two non-identical subunits are generated from the proenzyme in this reaction, and the pyruvate is formed at the N-terminus of the alpha chain, which is derived from the carboxyl end of the proenzyme. The post-translation cleavage follows an unusual pathway, termed non-hydrolytic serinolysis, in which the side chain hydroxyl group of the serine supplies its oxygen atom to form the C-terminus of the beta chain, while the remainder of the serine residue undergoes an oxidative deamination to produce ammonia and the pyruvoyl group blocking the N-terminus of the alpha chain.</text>
</comment>
<comment type="catalytic activity">
    <reaction evidence="12 15">
        <text>S-adenosyl-L-methionine + H(+) = S-adenosyl 3-(methylsulfanyl)propylamine + CO2</text>
        <dbReference type="Rhea" id="RHEA:15981"/>
        <dbReference type="ChEBI" id="CHEBI:15378"/>
        <dbReference type="ChEBI" id="CHEBI:16526"/>
        <dbReference type="ChEBI" id="CHEBI:57443"/>
        <dbReference type="ChEBI" id="CHEBI:59789"/>
        <dbReference type="EC" id="4.1.1.50"/>
    </reaction>
</comment>
<evidence type="ECO:0000256" key="7">
    <source>
        <dbReference type="ARBA" id="ARBA00023115"/>
    </source>
</evidence>
<evidence type="ECO:0000256" key="3">
    <source>
        <dbReference type="ARBA" id="ARBA00022691"/>
    </source>
</evidence>
<comment type="subunit">
    <text evidence="2 15">Heterotetramer of two alpha and two beta chains arranged as a dimer of alpha/beta heterodimers.</text>
</comment>
<feature type="active site" description="Proton acceptor; for processing activity" evidence="15">
    <location>
        <position position="70"/>
    </location>
</feature>
<keyword evidence="7 15" id="KW-0620">Polyamine biosynthesis</keyword>
<keyword evidence="17" id="KW-1185">Reference proteome</keyword>
<evidence type="ECO:0000256" key="15">
    <source>
        <dbReference type="HAMAP-Rule" id="MF_00464"/>
    </source>
</evidence>
<feature type="chain" id="PRO_5023273190" description="S-adenosylmethionine decarboxylase beta chain" evidence="15">
    <location>
        <begin position="1"/>
        <end position="64"/>
    </location>
</feature>
<dbReference type="InterPro" id="IPR042286">
    <property type="entry name" value="AdoMetDC_C"/>
</dbReference>
<evidence type="ECO:0000256" key="12">
    <source>
        <dbReference type="ARBA" id="ARBA00048112"/>
    </source>
</evidence>
<evidence type="ECO:0000256" key="11">
    <source>
        <dbReference type="ARBA" id="ARBA00023317"/>
    </source>
</evidence>
<keyword evidence="5 15" id="KW-0068">Autocatalytic cleavage</keyword>
<dbReference type="GO" id="GO:0005829">
    <property type="term" value="C:cytosol"/>
    <property type="evidence" value="ECO:0007669"/>
    <property type="project" value="TreeGrafter"/>
</dbReference>
<comment type="pathway">
    <text evidence="1 15">Amine and polyamine biosynthesis; S-adenosylmethioninamine biosynthesis; S-adenosylmethioninamine from S-adenosyl-L-methionine: step 1/1.</text>
</comment>
<dbReference type="Gene3D" id="3.30.160.750">
    <property type="match status" value="1"/>
</dbReference>
<dbReference type="InterPro" id="IPR017716">
    <property type="entry name" value="S-AdoMet_deCOase_pro-enz"/>
</dbReference>
<feature type="site" description="Cleavage (non-hydrolytic); by autolysis" evidence="15">
    <location>
        <begin position="64"/>
        <end position="65"/>
    </location>
</feature>
<evidence type="ECO:0000256" key="14">
    <source>
        <dbReference type="ARBA" id="ARBA00061583"/>
    </source>
</evidence>
<comment type="similarity">
    <text evidence="14 15">Belongs to the prokaryotic AdoMetDC family. Type 1 subfamily.</text>
</comment>
<dbReference type="GO" id="GO:0004014">
    <property type="term" value="F:adenosylmethionine decarboxylase activity"/>
    <property type="evidence" value="ECO:0007669"/>
    <property type="project" value="UniProtKB-UniRule"/>
</dbReference>
<comment type="function">
    <text evidence="13 15">Catalyzes the decarboxylation of S-adenosylmethionine to S-adenosylmethioninamine (dcAdoMet), the propylamine donor required for the synthesis of the polyamines spermine and spermidine from the diamine putrescine.</text>
</comment>
<dbReference type="eggNOG" id="COG1586">
    <property type="taxonomic scope" value="Bacteria"/>
</dbReference>
<dbReference type="NCBIfam" id="TIGR03330">
    <property type="entry name" value="SAM_DCase_Bsu"/>
    <property type="match status" value="1"/>
</dbReference>
<dbReference type="PANTHER" id="PTHR33866">
    <property type="entry name" value="S-ADENOSYLMETHIONINE DECARBOXYLASE PROENZYME"/>
    <property type="match status" value="1"/>
</dbReference>
<dbReference type="PANTHER" id="PTHR33866:SF2">
    <property type="entry name" value="S-ADENOSYLMETHIONINE DECARBOXYLASE PROENZYME"/>
    <property type="match status" value="1"/>
</dbReference>
<dbReference type="AlphaFoldDB" id="A0A069RHJ6"/>
<dbReference type="UniPathway" id="UPA00331">
    <property type="reaction ID" value="UER00451"/>
</dbReference>
<dbReference type="GO" id="GO:0008295">
    <property type="term" value="P:spermidine biosynthetic process"/>
    <property type="evidence" value="ECO:0007669"/>
    <property type="project" value="UniProtKB-UniRule"/>
</dbReference>
<protein>
    <recommendedName>
        <fullName evidence="15">S-adenosylmethionine decarboxylase proenzyme</fullName>
        <shortName evidence="15">AdoMetDC</shortName>
        <shortName evidence="15">SAMDC</shortName>
        <ecNumber evidence="15">4.1.1.50</ecNumber>
    </recommendedName>
    <component>
        <recommendedName>
            <fullName evidence="15">S-adenosylmethionine decarboxylase beta chain</fullName>
        </recommendedName>
    </component>
    <component>
        <recommendedName>
            <fullName evidence="15">S-adenosylmethionine decarboxylase alpha chain</fullName>
        </recommendedName>
    </component>
</protein>
<dbReference type="OrthoDB" id="9793120at2"/>
<dbReference type="EMBL" id="JJMM01000004">
    <property type="protein sequence ID" value="KDR96263.1"/>
    <property type="molecule type" value="Genomic_DNA"/>
</dbReference>
<keyword evidence="6 15" id="KW-0745">Spermidine biosynthesis</keyword>
<feature type="modified residue" description="Pyruvic acid (Ser); by autocatalysis" evidence="15">
    <location>
        <position position="65"/>
    </location>
</feature>
<comment type="cofactor">
    <cofactor evidence="15">
        <name>pyruvate</name>
        <dbReference type="ChEBI" id="CHEBI:15361"/>
    </cofactor>
    <text evidence="15">Binds 1 pyruvoyl group covalently per subunit.</text>
</comment>
<dbReference type="FunFam" id="3.30.360.110:FF:000001">
    <property type="entry name" value="S-adenosylmethionine decarboxylase proenzyme"/>
    <property type="match status" value="1"/>
</dbReference>
<evidence type="ECO:0000256" key="9">
    <source>
        <dbReference type="ARBA" id="ARBA00023239"/>
    </source>
</evidence>
<evidence type="ECO:0000256" key="13">
    <source>
        <dbReference type="ARBA" id="ARBA00056215"/>
    </source>
</evidence>
<dbReference type="InterPro" id="IPR042284">
    <property type="entry name" value="AdoMetDC_N"/>
</dbReference>
<dbReference type="HAMAP" id="MF_00464">
    <property type="entry name" value="AdoMetDC_1"/>
    <property type="match status" value="1"/>
</dbReference>
<evidence type="ECO:0000256" key="5">
    <source>
        <dbReference type="ARBA" id="ARBA00022813"/>
    </source>
</evidence>
<evidence type="ECO:0000256" key="4">
    <source>
        <dbReference type="ARBA" id="ARBA00022793"/>
    </source>
</evidence>
<evidence type="ECO:0000256" key="1">
    <source>
        <dbReference type="ARBA" id="ARBA00004911"/>
    </source>
</evidence>
<dbReference type="Pfam" id="PF02675">
    <property type="entry name" value="AdoMet_dc"/>
    <property type="match status" value="1"/>
</dbReference>
<dbReference type="RefSeq" id="WP_038261990.1">
    <property type="nucleotide sequence ID" value="NZ_FSRH01000009.1"/>
</dbReference>
<keyword evidence="4 15" id="KW-0210">Decarboxylase</keyword>
<dbReference type="EC" id="4.1.1.50" evidence="15"/>
<gene>
    <name evidence="15 16" type="primary">speH</name>
    <name evidence="16" type="ORF">CLIT_4c01000</name>
</gene>
<name>A0A069RHJ6_PEPLI</name>
<feature type="active site" description="Schiff-base intermediate with substrate; via pyruvic acid" evidence="15">
    <location>
        <position position="65"/>
    </location>
</feature>
<evidence type="ECO:0000313" key="17">
    <source>
        <dbReference type="Proteomes" id="UP000027946"/>
    </source>
</evidence>
<dbReference type="SUPFAM" id="SSF56276">
    <property type="entry name" value="S-adenosylmethionine decarboxylase"/>
    <property type="match status" value="1"/>
</dbReference>
<dbReference type="STRING" id="1121324.CLIT_4c01000"/>
<dbReference type="Proteomes" id="UP000027946">
    <property type="component" value="Unassembled WGS sequence"/>
</dbReference>
<proteinExistence type="inferred from homology"/>
<evidence type="ECO:0000256" key="6">
    <source>
        <dbReference type="ARBA" id="ARBA00023066"/>
    </source>
</evidence>
<feature type="active site" description="Proton donor; for catalytic activity" evidence="15">
    <location>
        <position position="85"/>
    </location>
</feature>
<keyword evidence="11 15" id="KW-0670">Pyruvate</keyword>
<keyword evidence="10 15" id="KW-0704">Schiff base</keyword>
<dbReference type="InterPro" id="IPR016067">
    <property type="entry name" value="S-AdoMet_deCO2ase_core"/>
</dbReference>
<keyword evidence="8 15" id="KW-0865">Zymogen</keyword>
<comment type="caution">
    <text evidence="16">The sequence shown here is derived from an EMBL/GenBank/DDBJ whole genome shotgun (WGS) entry which is preliminary data.</text>
</comment>
<evidence type="ECO:0000256" key="8">
    <source>
        <dbReference type="ARBA" id="ARBA00023145"/>
    </source>
</evidence>
<keyword evidence="9 15" id="KW-0456">Lyase</keyword>
<dbReference type="InterPro" id="IPR003826">
    <property type="entry name" value="AdoMetDC_fam_prok"/>
</dbReference>
<sequence length="146" mass="16678">MKIEQLGRHIIAEFYNCDREIVNNHALVEQYMNEAAEAANATIVTSDFHMFNPWGVSGAVIIQESHLTIHTWPEYGYAAVDLFTCGDSVNPWVAFEYLAEKFDAQKTESTEVPRGIVEKIKMFSNRELGEIKYKTEIDDEEIQDAV</sequence>
<feature type="chain" id="PRO_5023273189" description="S-adenosylmethionine decarboxylase alpha chain" evidence="15">
    <location>
        <begin position="65"/>
        <end position="146"/>
    </location>
</feature>
<keyword evidence="3 15" id="KW-0949">S-adenosyl-L-methionine</keyword>
<organism evidence="16 17">
    <name type="scientific">Peptoclostridium litorale DSM 5388</name>
    <dbReference type="NCBI Taxonomy" id="1121324"/>
    <lineage>
        <taxon>Bacteria</taxon>
        <taxon>Bacillati</taxon>
        <taxon>Bacillota</taxon>
        <taxon>Clostridia</taxon>
        <taxon>Peptostreptococcales</taxon>
        <taxon>Peptoclostridiaceae</taxon>
        <taxon>Peptoclostridium</taxon>
    </lineage>
</organism>
<evidence type="ECO:0000313" key="16">
    <source>
        <dbReference type="EMBL" id="KDR96263.1"/>
    </source>
</evidence>